<organism evidence="1 2">
    <name type="scientific">Methanosarcina acetivorans</name>
    <dbReference type="NCBI Taxonomy" id="2214"/>
    <lineage>
        <taxon>Archaea</taxon>
        <taxon>Methanobacteriati</taxon>
        <taxon>Methanobacteriota</taxon>
        <taxon>Stenosarchaea group</taxon>
        <taxon>Methanomicrobia</taxon>
        <taxon>Methanosarcinales</taxon>
        <taxon>Methanosarcinaceae</taxon>
        <taxon>Methanosarcina</taxon>
    </lineage>
</organism>
<evidence type="ECO:0000313" key="2">
    <source>
        <dbReference type="Proteomes" id="UP000600774"/>
    </source>
</evidence>
<evidence type="ECO:0000313" key="1">
    <source>
        <dbReference type="EMBL" id="HIH94951.1"/>
    </source>
</evidence>
<dbReference type="RefSeq" id="WP_011021324.1">
    <property type="nucleotide sequence ID" value="NZ_DUJU01000150.1"/>
</dbReference>
<dbReference type="GeneID" id="1473191"/>
<protein>
    <submittedName>
        <fullName evidence="1">Uncharacterized protein</fullName>
    </submittedName>
</protein>
<sequence length="114" mass="12525">MPGKVVGKVVEGVSSSTKVKARKQIDDALDILIETGNDCGCVKDQGCCQDKGCCREGKCPAEMPGLEMPELWGCAGDSFSINIRDHQELIKEYIVENKKSVVKYFKEKGVNLEQ</sequence>
<dbReference type="AlphaFoldDB" id="A0A832SFW3"/>
<dbReference type="EMBL" id="DUJU01000150">
    <property type="protein sequence ID" value="HIH94951.1"/>
    <property type="molecule type" value="Genomic_DNA"/>
</dbReference>
<accession>A0A832SFW3</accession>
<comment type="caution">
    <text evidence="1">The sequence shown here is derived from an EMBL/GenBank/DDBJ whole genome shotgun (WGS) entry which is preliminary data.</text>
</comment>
<name>A0A832SFW3_9EURY</name>
<reference evidence="1" key="1">
    <citation type="journal article" date="2020" name="bioRxiv">
        <title>A rank-normalized archaeal taxonomy based on genome phylogeny resolves widespread incomplete and uneven classifications.</title>
        <authorList>
            <person name="Rinke C."/>
            <person name="Chuvochina M."/>
            <person name="Mussig A.J."/>
            <person name="Chaumeil P.-A."/>
            <person name="Waite D.W."/>
            <person name="Whitman W.B."/>
            <person name="Parks D.H."/>
            <person name="Hugenholtz P."/>
        </authorList>
    </citation>
    <scope>NUCLEOTIDE SEQUENCE</scope>
    <source>
        <strain evidence="1">UBA8876</strain>
    </source>
</reference>
<gene>
    <name evidence="1" type="ORF">HA338_13345</name>
</gene>
<dbReference type="Proteomes" id="UP000600774">
    <property type="component" value="Unassembled WGS sequence"/>
</dbReference>
<proteinExistence type="predicted"/>